<evidence type="ECO:0000256" key="1">
    <source>
        <dbReference type="ARBA" id="ARBA00006502"/>
    </source>
</evidence>
<dbReference type="InterPro" id="IPR028124">
    <property type="entry name" value="SMAP_dom"/>
</dbReference>
<evidence type="ECO:0000256" key="2">
    <source>
        <dbReference type="ARBA" id="ARBA00016161"/>
    </source>
</evidence>
<feature type="region of interest" description="Disordered" evidence="3">
    <location>
        <begin position="1"/>
        <end position="83"/>
    </location>
</feature>
<dbReference type="InterPro" id="IPR026714">
    <property type="entry name" value="SMAP"/>
</dbReference>
<feature type="region of interest" description="Disordered" evidence="3">
    <location>
        <begin position="107"/>
        <end position="131"/>
    </location>
</feature>
<dbReference type="EMBL" id="JANBUL010000006">
    <property type="protein sequence ID" value="KAJ2785896.1"/>
    <property type="molecule type" value="Genomic_DNA"/>
</dbReference>
<sequence length="155" mass="16583">MGKPSPAGGQAAGAERAKDKPRKDKSKKDKVKKEKSKSKSKKTKTKESKKAKEPKRPKEAKEQKEPEVAATAEGGTAAPSGWNNWAAAEFSSDARKAKFLRFMGIKKDGGGEQQQGASPFESAISKEGASRIQSDLEKQFGAGIRHRGQRGGLGS</sequence>
<organism evidence="5 6">
    <name type="scientific">Coemansia javaensis</name>
    <dbReference type="NCBI Taxonomy" id="2761396"/>
    <lineage>
        <taxon>Eukaryota</taxon>
        <taxon>Fungi</taxon>
        <taxon>Fungi incertae sedis</taxon>
        <taxon>Zoopagomycota</taxon>
        <taxon>Kickxellomycotina</taxon>
        <taxon>Kickxellomycetes</taxon>
        <taxon>Kickxellales</taxon>
        <taxon>Kickxellaceae</taxon>
        <taxon>Coemansia</taxon>
    </lineage>
</organism>
<feature type="compositionally biased region" description="Low complexity" evidence="3">
    <location>
        <begin position="68"/>
        <end position="79"/>
    </location>
</feature>
<dbReference type="PANTHER" id="PTHR22175">
    <property type="entry name" value="SMALL ACIDIC PROTEIN-RELATED"/>
    <property type="match status" value="1"/>
</dbReference>
<dbReference type="PANTHER" id="PTHR22175:SF0">
    <property type="entry name" value="SMALL ACIDIC PROTEIN"/>
    <property type="match status" value="1"/>
</dbReference>
<comment type="similarity">
    <text evidence="1">Belongs to the SMAP family.</text>
</comment>
<proteinExistence type="inferred from homology"/>
<feature type="compositionally biased region" description="Basic and acidic residues" evidence="3">
    <location>
        <begin position="45"/>
        <end position="67"/>
    </location>
</feature>
<dbReference type="Proteomes" id="UP001140217">
    <property type="component" value="Unassembled WGS sequence"/>
</dbReference>
<keyword evidence="6" id="KW-1185">Reference proteome</keyword>
<gene>
    <name evidence="5" type="ORF">H4R18_000285</name>
</gene>
<evidence type="ECO:0000259" key="4">
    <source>
        <dbReference type="Pfam" id="PF15477"/>
    </source>
</evidence>
<evidence type="ECO:0000313" key="6">
    <source>
        <dbReference type="Proteomes" id="UP001140217"/>
    </source>
</evidence>
<dbReference type="OrthoDB" id="10066125at2759"/>
<feature type="domain" description="Small acidic protein-like" evidence="4">
    <location>
        <begin position="85"/>
        <end position="154"/>
    </location>
</feature>
<evidence type="ECO:0000256" key="3">
    <source>
        <dbReference type="SAM" id="MobiDB-lite"/>
    </source>
</evidence>
<dbReference type="Pfam" id="PF15477">
    <property type="entry name" value="SMAP"/>
    <property type="match status" value="1"/>
</dbReference>
<protein>
    <recommendedName>
        <fullName evidence="2">Small acidic protein</fullName>
    </recommendedName>
</protein>
<reference evidence="5" key="1">
    <citation type="submission" date="2022-07" db="EMBL/GenBank/DDBJ databases">
        <title>Phylogenomic reconstructions and comparative analyses of Kickxellomycotina fungi.</title>
        <authorList>
            <person name="Reynolds N.K."/>
            <person name="Stajich J.E."/>
            <person name="Barry K."/>
            <person name="Grigoriev I.V."/>
            <person name="Crous P."/>
            <person name="Smith M.E."/>
        </authorList>
    </citation>
    <scope>NUCLEOTIDE SEQUENCE</scope>
    <source>
        <strain evidence="5">NBRC 105414</strain>
    </source>
</reference>
<name>A0A9W8HLR6_9FUNG</name>
<evidence type="ECO:0000313" key="5">
    <source>
        <dbReference type="EMBL" id="KAJ2785896.1"/>
    </source>
</evidence>
<comment type="caution">
    <text evidence="5">The sequence shown here is derived from an EMBL/GenBank/DDBJ whole genome shotgun (WGS) entry which is preliminary data.</text>
</comment>
<dbReference type="AlphaFoldDB" id="A0A9W8HLR6"/>
<feature type="compositionally biased region" description="Basic residues" evidence="3">
    <location>
        <begin position="23"/>
        <end position="44"/>
    </location>
</feature>
<accession>A0A9W8HLR6</accession>